<proteinExistence type="predicted"/>
<accession>A0ABW3CBK2</accession>
<keyword evidence="2" id="KW-1185">Reference proteome</keyword>
<gene>
    <name evidence="1" type="ORF">ACFQ07_03620</name>
</gene>
<dbReference type="InterPro" id="IPR036271">
    <property type="entry name" value="Tet_transcr_reg_TetR-rel_C_sf"/>
</dbReference>
<evidence type="ECO:0000313" key="1">
    <source>
        <dbReference type="EMBL" id="MFD0851289.1"/>
    </source>
</evidence>
<sequence length="69" mass="7500">QASWDYLETSLASALTRAQAQGELAEGKDPRALARALLVFMQGLRVMGKAETEPERLRDAAAQVLSLLD</sequence>
<evidence type="ECO:0000313" key="2">
    <source>
        <dbReference type="Proteomes" id="UP001597083"/>
    </source>
</evidence>
<dbReference type="Proteomes" id="UP001597083">
    <property type="component" value="Unassembled WGS sequence"/>
</dbReference>
<comment type="caution">
    <text evidence="1">The sequence shown here is derived from an EMBL/GenBank/DDBJ whole genome shotgun (WGS) entry which is preliminary data.</text>
</comment>
<dbReference type="SUPFAM" id="SSF48498">
    <property type="entry name" value="Tetracyclin repressor-like, C-terminal domain"/>
    <property type="match status" value="1"/>
</dbReference>
<feature type="non-terminal residue" evidence="1">
    <location>
        <position position="1"/>
    </location>
</feature>
<reference evidence="2" key="1">
    <citation type="journal article" date="2019" name="Int. J. Syst. Evol. Microbiol.">
        <title>The Global Catalogue of Microorganisms (GCM) 10K type strain sequencing project: providing services to taxonomists for standard genome sequencing and annotation.</title>
        <authorList>
            <consortium name="The Broad Institute Genomics Platform"/>
            <consortium name="The Broad Institute Genome Sequencing Center for Infectious Disease"/>
            <person name="Wu L."/>
            <person name="Ma J."/>
        </authorList>
    </citation>
    <scope>NUCLEOTIDE SEQUENCE [LARGE SCALE GENOMIC DNA]</scope>
    <source>
        <strain evidence="2">JCM 31696</strain>
    </source>
</reference>
<dbReference type="EMBL" id="JBHTIR010000329">
    <property type="protein sequence ID" value="MFD0851289.1"/>
    <property type="molecule type" value="Genomic_DNA"/>
</dbReference>
<dbReference type="Gene3D" id="1.10.357.10">
    <property type="entry name" value="Tetracycline Repressor, domain 2"/>
    <property type="match status" value="1"/>
</dbReference>
<name>A0ABW3CBK2_9ACTN</name>
<organism evidence="1 2">
    <name type="scientific">Actinomadura adrarensis</name>
    <dbReference type="NCBI Taxonomy" id="1819600"/>
    <lineage>
        <taxon>Bacteria</taxon>
        <taxon>Bacillati</taxon>
        <taxon>Actinomycetota</taxon>
        <taxon>Actinomycetes</taxon>
        <taxon>Streptosporangiales</taxon>
        <taxon>Thermomonosporaceae</taxon>
        <taxon>Actinomadura</taxon>
    </lineage>
</organism>
<protein>
    <submittedName>
        <fullName evidence="1">TetR family transcriptional regulator</fullName>
    </submittedName>
</protein>